<dbReference type="Gene3D" id="2.40.37.10">
    <property type="entry name" value="Lyase, Ornithine Decarboxylase, Chain A, domain 1"/>
    <property type="match status" value="1"/>
</dbReference>
<comment type="cofactor">
    <cofactor evidence="1 4">
        <name>pyridoxal 5'-phosphate</name>
        <dbReference type="ChEBI" id="CHEBI:597326"/>
    </cofactor>
</comment>
<evidence type="ECO:0000256" key="2">
    <source>
        <dbReference type="ARBA" id="ARBA00022898"/>
    </source>
</evidence>
<dbReference type="InterPro" id="IPR020622">
    <property type="entry name" value="Ala_racemase_pyridoxalP-BS"/>
</dbReference>
<gene>
    <name evidence="7" type="ORF">ACJMK2_034094</name>
</gene>
<evidence type="ECO:0000256" key="4">
    <source>
        <dbReference type="PIRSR" id="PIRSR600821-50"/>
    </source>
</evidence>
<evidence type="ECO:0000313" key="7">
    <source>
        <dbReference type="EMBL" id="KAL3876224.1"/>
    </source>
</evidence>
<protein>
    <recommendedName>
        <fullName evidence="6">Alanine racemase C-terminal domain-containing protein</fullName>
    </recommendedName>
</protein>
<comment type="caution">
    <text evidence="7">The sequence shown here is derived from an EMBL/GenBank/DDBJ whole genome shotgun (WGS) entry which is preliminary data.</text>
</comment>
<dbReference type="SMART" id="SM01005">
    <property type="entry name" value="Ala_racemase_C"/>
    <property type="match status" value="1"/>
</dbReference>
<organism evidence="7 8">
    <name type="scientific">Sinanodonta woodiana</name>
    <name type="common">Chinese pond mussel</name>
    <name type="synonym">Anodonta woodiana</name>
    <dbReference type="NCBI Taxonomy" id="1069815"/>
    <lineage>
        <taxon>Eukaryota</taxon>
        <taxon>Metazoa</taxon>
        <taxon>Spiralia</taxon>
        <taxon>Lophotrochozoa</taxon>
        <taxon>Mollusca</taxon>
        <taxon>Bivalvia</taxon>
        <taxon>Autobranchia</taxon>
        <taxon>Heteroconchia</taxon>
        <taxon>Palaeoheterodonta</taxon>
        <taxon>Unionida</taxon>
        <taxon>Unionoidea</taxon>
        <taxon>Unionidae</taxon>
        <taxon>Unioninae</taxon>
        <taxon>Sinanodonta</taxon>
    </lineage>
</organism>
<keyword evidence="3" id="KW-0413">Isomerase</keyword>
<reference evidence="7 8" key="1">
    <citation type="submission" date="2024-11" db="EMBL/GenBank/DDBJ databases">
        <title>Chromosome-level genome assembly of the freshwater bivalve Anodonta woodiana.</title>
        <authorList>
            <person name="Chen X."/>
        </authorList>
    </citation>
    <scope>NUCLEOTIDE SEQUENCE [LARGE SCALE GENOMIC DNA]</scope>
    <source>
        <strain evidence="7">MN2024</strain>
        <tissue evidence="7">Gills</tissue>
    </source>
</reference>
<dbReference type="SUPFAM" id="SSF51419">
    <property type="entry name" value="PLP-binding barrel"/>
    <property type="match status" value="1"/>
</dbReference>
<dbReference type="GO" id="GO:0008784">
    <property type="term" value="F:alanine racemase activity"/>
    <property type="evidence" value="ECO:0007669"/>
    <property type="project" value="UniProtKB-ARBA"/>
</dbReference>
<dbReference type="Pfam" id="PF01168">
    <property type="entry name" value="Ala_racemase_N"/>
    <property type="match status" value="2"/>
</dbReference>
<dbReference type="InterPro" id="IPR029066">
    <property type="entry name" value="PLP-binding_barrel"/>
</dbReference>
<dbReference type="InterPro" id="IPR001608">
    <property type="entry name" value="Ala_racemase_N"/>
</dbReference>
<name>A0ABD3WQI9_SINWO</name>
<dbReference type="Proteomes" id="UP001634394">
    <property type="component" value="Unassembled WGS sequence"/>
</dbReference>
<dbReference type="SUPFAM" id="SSF50621">
    <property type="entry name" value="Alanine racemase C-terminal domain-like"/>
    <property type="match status" value="1"/>
</dbReference>
<feature type="domain" description="Alanine racemase C-terminal" evidence="6">
    <location>
        <begin position="228"/>
        <end position="354"/>
    </location>
</feature>
<evidence type="ECO:0000256" key="3">
    <source>
        <dbReference type="ARBA" id="ARBA00023235"/>
    </source>
</evidence>
<accession>A0ABD3WQI9</accession>
<dbReference type="CDD" id="cd00430">
    <property type="entry name" value="PLPDE_III_AR"/>
    <property type="match status" value="1"/>
</dbReference>
<evidence type="ECO:0000256" key="1">
    <source>
        <dbReference type="ARBA" id="ARBA00001933"/>
    </source>
</evidence>
<evidence type="ECO:0000259" key="6">
    <source>
        <dbReference type="SMART" id="SM01005"/>
    </source>
</evidence>
<evidence type="ECO:0000256" key="5">
    <source>
        <dbReference type="PIRSR" id="PIRSR600821-52"/>
    </source>
</evidence>
<dbReference type="InterPro" id="IPR011079">
    <property type="entry name" value="Ala_racemase_C"/>
</dbReference>
<dbReference type="EMBL" id="JBJQND010000005">
    <property type="protein sequence ID" value="KAL3876224.1"/>
    <property type="molecule type" value="Genomic_DNA"/>
</dbReference>
<dbReference type="PANTHER" id="PTHR30511">
    <property type="entry name" value="ALANINE RACEMASE"/>
    <property type="match status" value="1"/>
</dbReference>
<dbReference type="Gene3D" id="3.20.20.10">
    <property type="entry name" value="Alanine racemase"/>
    <property type="match status" value="2"/>
</dbReference>
<dbReference type="PANTHER" id="PTHR30511:SF0">
    <property type="entry name" value="ALANINE RACEMASE, CATABOLIC-RELATED"/>
    <property type="match status" value="1"/>
</dbReference>
<feature type="binding site" evidence="5">
    <location>
        <position position="298"/>
    </location>
    <ligand>
        <name>substrate</name>
    </ligand>
</feature>
<dbReference type="InterPro" id="IPR009006">
    <property type="entry name" value="Ala_racemase/Decarboxylase_C"/>
</dbReference>
<evidence type="ECO:0000313" key="8">
    <source>
        <dbReference type="Proteomes" id="UP001634394"/>
    </source>
</evidence>
<dbReference type="PROSITE" id="PS00395">
    <property type="entry name" value="ALANINE_RACEMASE"/>
    <property type="match status" value="1"/>
</dbReference>
<dbReference type="PRINTS" id="PR00992">
    <property type="entry name" value="ALARACEMASE"/>
</dbReference>
<keyword evidence="8" id="KW-1185">Reference proteome</keyword>
<proteinExistence type="predicted"/>
<feature type="binding site" evidence="5">
    <location>
        <position position="120"/>
    </location>
    <ligand>
        <name>substrate</name>
    </ligand>
</feature>
<dbReference type="AlphaFoldDB" id="A0ABD3WQI9"/>
<dbReference type="Pfam" id="PF00842">
    <property type="entry name" value="Ala_racemase_C"/>
    <property type="match status" value="1"/>
</dbReference>
<keyword evidence="2 4" id="KW-0663">Pyridoxal phosphate</keyword>
<sequence length="368" mass="40801">MNAQLNGNNMDAMPNFDREFALAKRNTCLRINLDTILNNIGILKMQFSEHTDVIAVIKANAYGHGSVEVARYLSRHGIHHFAVAAPSEGKVLRQAGVTDFIQVRTFIGSVVIKVDSGMSRNGCQPEDLVSLMEFCLENGVHVHSIMTHFSQAWDDPNFTKIQLETFLKAASPYRKRGIKLHAANSAGIIRGFGVDLDFIRPGIAIYGQPLDNMPSTIALYEELGLRPALAWLARPTLIKTLGPGRVVGYDQTYKCKNEEIVATFPVGYADGYNRLLSGKGLITSIYGTPCSVIGRVSMDAITVKLQENIECQDYFILQDDFTSPNSITHVANELKTITYEVCTRLSQRLPRLYIGDGQLYPERLISLG</sequence>
<feature type="modified residue" description="N6-(pyridoxal phosphate)lysine" evidence="4">
    <location>
        <position position="58"/>
    </location>
</feature>
<dbReference type="InterPro" id="IPR000821">
    <property type="entry name" value="Ala_racemase"/>
</dbReference>